<dbReference type="STRING" id="37546.A0A1B0GBA8"/>
<dbReference type="EnsemblMetazoa" id="GMOY010592-RA">
    <property type="protein sequence ID" value="GMOY010592-PA"/>
    <property type="gene ID" value="GMOY010592"/>
</dbReference>
<organism evidence="1 2">
    <name type="scientific">Glossina morsitans morsitans</name>
    <name type="common">Savannah tsetse fly</name>
    <dbReference type="NCBI Taxonomy" id="37546"/>
    <lineage>
        <taxon>Eukaryota</taxon>
        <taxon>Metazoa</taxon>
        <taxon>Ecdysozoa</taxon>
        <taxon>Arthropoda</taxon>
        <taxon>Hexapoda</taxon>
        <taxon>Insecta</taxon>
        <taxon>Pterygota</taxon>
        <taxon>Neoptera</taxon>
        <taxon>Endopterygota</taxon>
        <taxon>Diptera</taxon>
        <taxon>Brachycera</taxon>
        <taxon>Muscomorpha</taxon>
        <taxon>Hippoboscoidea</taxon>
        <taxon>Glossinidae</taxon>
        <taxon>Glossina</taxon>
    </lineage>
</organism>
<dbReference type="AlphaFoldDB" id="A0A1B0GBA8"/>
<reference evidence="1" key="1">
    <citation type="submission" date="2020-05" db="UniProtKB">
        <authorList>
            <consortium name="EnsemblMetazoa"/>
        </authorList>
    </citation>
    <scope>IDENTIFICATION</scope>
    <source>
        <strain evidence="1">Yale</strain>
    </source>
</reference>
<dbReference type="Proteomes" id="UP000092444">
    <property type="component" value="Unassembled WGS sequence"/>
</dbReference>
<dbReference type="EMBL" id="CCAG010011567">
    <property type="status" value="NOT_ANNOTATED_CDS"/>
    <property type="molecule type" value="Genomic_DNA"/>
</dbReference>
<accession>A0A1B0GBA8</accession>
<protein>
    <submittedName>
        <fullName evidence="1">Uncharacterized protein</fullName>
    </submittedName>
</protein>
<name>A0A1B0GBA8_GLOMM</name>
<dbReference type="VEuPathDB" id="VectorBase:GMOY010592"/>
<evidence type="ECO:0000313" key="2">
    <source>
        <dbReference type="Proteomes" id="UP000092444"/>
    </source>
</evidence>
<dbReference type="PhylomeDB" id="A0A1B0GBA8"/>
<evidence type="ECO:0000313" key="1">
    <source>
        <dbReference type="EnsemblMetazoa" id="GMOY010592-PA"/>
    </source>
</evidence>
<proteinExistence type="predicted"/>
<sequence length="146" mass="16748">MNNEVKMMKMEEIILAPQKGNKTENQWLYNVYTGDSQSETMLRVNEKDSAALAAAYPIGFFEVSVAEYTPTLYKAFEKPIADSRARPQKQIRKFSVSKMLGTLIGNTSYSQQKTIVINHGTVVSCQKCELHKSRVLKRRQRIYSNY</sequence>
<keyword evidence="2" id="KW-1185">Reference proteome</keyword>